<protein>
    <submittedName>
        <fullName evidence="3">Flavin reductase family protein</fullName>
    </submittedName>
</protein>
<evidence type="ECO:0000256" key="1">
    <source>
        <dbReference type="ARBA" id="ARBA00023002"/>
    </source>
</evidence>
<evidence type="ECO:0000313" key="4">
    <source>
        <dbReference type="Proteomes" id="UP000776983"/>
    </source>
</evidence>
<dbReference type="SUPFAM" id="SSF50475">
    <property type="entry name" value="FMN-binding split barrel"/>
    <property type="match status" value="1"/>
</dbReference>
<gene>
    <name evidence="3" type="ORF">H0484_11345</name>
</gene>
<dbReference type="SMART" id="SM00903">
    <property type="entry name" value="Flavin_Reduct"/>
    <property type="match status" value="1"/>
</dbReference>
<evidence type="ECO:0000313" key="3">
    <source>
        <dbReference type="EMBL" id="MCB5364342.1"/>
    </source>
</evidence>
<dbReference type="RefSeq" id="WP_226954756.1">
    <property type="nucleotide sequence ID" value="NZ_JACDXW010000005.1"/>
</dbReference>
<proteinExistence type="predicted"/>
<accession>A0ABS8CE68</accession>
<keyword evidence="4" id="KW-1185">Reference proteome</keyword>
<dbReference type="PANTHER" id="PTHR30466">
    <property type="entry name" value="FLAVIN REDUCTASE"/>
    <property type="match status" value="1"/>
</dbReference>
<dbReference type="Gene3D" id="2.30.110.10">
    <property type="entry name" value="Electron Transport, Fmn-binding Protein, Chain A"/>
    <property type="match status" value="1"/>
</dbReference>
<reference evidence="3 4" key="1">
    <citation type="submission" date="2020-07" db="EMBL/GenBank/DDBJ databases">
        <title>Pusillimonas sp. nov., isolated from poultry manure in Taiwan.</title>
        <authorList>
            <person name="Lin S.-Y."/>
            <person name="Tang Y.-S."/>
            <person name="Young C.-C."/>
        </authorList>
    </citation>
    <scope>NUCLEOTIDE SEQUENCE [LARGE SCALE GENOMIC DNA]</scope>
    <source>
        <strain evidence="3 4">CC-YST705</strain>
    </source>
</reference>
<dbReference type="PANTHER" id="PTHR30466:SF1">
    <property type="entry name" value="FMN REDUCTASE (NADH) RUTF"/>
    <property type="match status" value="1"/>
</dbReference>
<dbReference type="InterPro" id="IPR012349">
    <property type="entry name" value="Split_barrel_FMN-bd"/>
</dbReference>
<organism evidence="3 4">
    <name type="scientific">Mesopusillimonas faecipullorum</name>
    <dbReference type="NCBI Taxonomy" id="2755040"/>
    <lineage>
        <taxon>Bacteria</taxon>
        <taxon>Pseudomonadati</taxon>
        <taxon>Pseudomonadota</taxon>
        <taxon>Betaproteobacteria</taxon>
        <taxon>Burkholderiales</taxon>
        <taxon>Alcaligenaceae</taxon>
        <taxon>Mesopusillimonas</taxon>
    </lineage>
</organism>
<dbReference type="EMBL" id="JACDXW010000005">
    <property type="protein sequence ID" value="MCB5364342.1"/>
    <property type="molecule type" value="Genomic_DNA"/>
</dbReference>
<sequence length="175" mass="18385">MSSRIAPQAAEDIAALRARFIEAMGAHAASVNVVTTDGHSGKMGLTASAFSSVSADPPTLLVCINQRSPICNTIQHNGRFAVNVLNESQPDISNRFAGRPDDGEPYDFNACAHQAGTFGQPLIQGAAASFECEVREVVLVGSHAIIIGAVHEATAGSAGPLVYARRHYGKFAPHF</sequence>
<evidence type="ECO:0000259" key="2">
    <source>
        <dbReference type="SMART" id="SM00903"/>
    </source>
</evidence>
<name>A0ABS8CE68_9BURK</name>
<feature type="domain" description="Flavin reductase like" evidence="2">
    <location>
        <begin position="24"/>
        <end position="170"/>
    </location>
</feature>
<dbReference type="InterPro" id="IPR002563">
    <property type="entry name" value="Flavin_Rdtase-like_dom"/>
</dbReference>
<dbReference type="Proteomes" id="UP000776983">
    <property type="component" value="Unassembled WGS sequence"/>
</dbReference>
<dbReference type="Pfam" id="PF01613">
    <property type="entry name" value="Flavin_Reduct"/>
    <property type="match status" value="1"/>
</dbReference>
<dbReference type="InterPro" id="IPR050268">
    <property type="entry name" value="NADH-dep_flavin_reductase"/>
</dbReference>
<keyword evidence="1" id="KW-0560">Oxidoreductase</keyword>
<comment type="caution">
    <text evidence="3">The sequence shown here is derived from an EMBL/GenBank/DDBJ whole genome shotgun (WGS) entry which is preliminary data.</text>
</comment>